<gene>
    <name evidence="2" type="ORF">GCM10010319_35270</name>
</gene>
<dbReference type="Proteomes" id="UP001500063">
    <property type="component" value="Unassembled WGS sequence"/>
</dbReference>
<protein>
    <submittedName>
        <fullName evidence="2">Aminoglycoside phosphotransferase family protein</fullName>
    </submittedName>
</protein>
<dbReference type="InterPro" id="IPR051678">
    <property type="entry name" value="AGP_Transferase"/>
</dbReference>
<dbReference type="RefSeq" id="WP_344118760.1">
    <property type="nucleotide sequence ID" value="NZ_BAAABW010000018.1"/>
</dbReference>
<organism evidence="2 3">
    <name type="scientific">Streptomyces blastmyceticus</name>
    <dbReference type="NCBI Taxonomy" id="68180"/>
    <lineage>
        <taxon>Bacteria</taxon>
        <taxon>Bacillati</taxon>
        <taxon>Actinomycetota</taxon>
        <taxon>Actinomycetes</taxon>
        <taxon>Kitasatosporales</taxon>
        <taxon>Streptomycetaceae</taxon>
        <taxon>Streptomyces</taxon>
    </lineage>
</organism>
<proteinExistence type="predicted"/>
<dbReference type="Gene3D" id="3.90.1200.10">
    <property type="match status" value="1"/>
</dbReference>
<dbReference type="Pfam" id="PF01636">
    <property type="entry name" value="APH"/>
    <property type="match status" value="1"/>
</dbReference>
<dbReference type="SUPFAM" id="SSF56112">
    <property type="entry name" value="Protein kinase-like (PK-like)"/>
    <property type="match status" value="1"/>
</dbReference>
<dbReference type="PANTHER" id="PTHR21310">
    <property type="entry name" value="AMINOGLYCOSIDE PHOSPHOTRANSFERASE-RELATED-RELATED"/>
    <property type="match status" value="1"/>
</dbReference>
<accession>A0ABN0X4P6</accession>
<dbReference type="InterPro" id="IPR011009">
    <property type="entry name" value="Kinase-like_dom_sf"/>
</dbReference>
<evidence type="ECO:0000259" key="1">
    <source>
        <dbReference type="Pfam" id="PF01636"/>
    </source>
</evidence>
<dbReference type="EMBL" id="BAAABW010000018">
    <property type="protein sequence ID" value="GAA0355037.1"/>
    <property type="molecule type" value="Genomic_DNA"/>
</dbReference>
<evidence type="ECO:0000313" key="3">
    <source>
        <dbReference type="Proteomes" id="UP001500063"/>
    </source>
</evidence>
<keyword evidence="3" id="KW-1185">Reference proteome</keyword>
<reference evidence="2 3" key="1">
    <citation type="journal article" date="2019" name="Int. J. Syst. Evol. Microbiol.">
        <title>The Global Catalogue of Microorganisms (GCM) 10K type strain sequencing project: providing services to taxonomists for standard genome sequencing and annotation.</title>
        <authorList>
            <consortium name="The Broad Institute Genomics Platform"/>
            <consortium name="The Broad Institute Genome Sequencing Center for Infectious Disease"/>
            <person name="Wu L."/>
            <person name="Ma J."/>
        </authorList>
    </citation>
    <scope>NUCLEOTIDE SEQUENCE [LARGE SCALE GENOMIC DNA]</scope>
    <source>
        <strain evidence="2 3">JCM 4565</strain>
    </source>
</reference>
<comment type="caution">
    <text evidence="2">The sequence shown here is derived from an EMBL/GenBank/DDBJ whole genome shotgun (WGS) entry which is preliminary data.</text>
</comment>
<dbReference type="InterPro" id="IPR002575">
    <property type="entry name" value="Aminoglycoside_PTrfase"/>
</dbReference>
<feature type="domain" description="Aminoglycoside phosphotransferase" evidence="1">
    <location>
        <begin position="51"/>
        <end position="255"/>
    </location>
</feature>
<dbReference type="PANTHER" id="PTHR21310:SF40">
    <property type="entry name" value="AMINOGLYCOSIDE PHOSPHOTRANSFERASE DOMAIN-CONTAINING PROTEIN-RELATED"/>
    <property type="match status" value="1"/>
</dbReference>
<evidence type="ECO:0000313" key="2">
    <source>
        <dbReference type="EMBL" id="GAA0355037.1"/>
    </source>
</evidence>
<name>A0ABN0X4P6_9ACTN</name>
<sequence>MASDAARASLEGFTTAGAAEVMITACRSAKLDPGGAELIRFGENALFRLASDPVIVRVARSAEYLPSVRNEVAVSRWLAQEGFPAGRVVDDLEQPLLLDGHPVTFWHLINEGARKPTYGELGAVLRDLHSLPLPAGLELPPYDVFGRSDLRIERARGVPDDDRAFLRERHEQLRQEITKLRFDSAKGPVHGDAHRQNLMVDDRDRVILIDFEGFSFDHPEWDLMVTAVEHHSLRWQTKKQYADFVKSYGRDLRDWPGFMTMRGIQEFHMTTWLMQNAAENTKVAEEYARRIASLRDDDSPRNWRPW</sequence>